<dbReference type="RefSeq" id="WP_086743761.1">
    <property type="nucleotide sequence ID" value="NZ_MWPV01000002.1"/>
</dbReference>
<dbReference type="Proteomes" id="UP000194841">
    <property type="component" value="Unassembled WGS sequence"/>
</dbReference>
<keyword evidence="2" id="KW-1185">Reference proteome</keyword>
<name>A0A244CSA4_PSEDV</name>
<comment type="caution">
    <text evidence="1">The sequence shown here is derived from an EMBL/GenBank/DDBJ whole genome shotgun (WGS) entry which is preliminary data.</text>
</comment>
<accession>A0A244CSA4</accession>
<dbReference type="EMBL" id="MWPV01000002">
    <property type="protein sequence ID" value="OUL58458.1"/>
    <property type="molecule type" value="Genomic_DNA"/>
</dbReference>
<reference evidence="1 2" key="1">
    <citation type="submission" date="2017-02" db="EMBL/GenBank/DDBJ databases">
        <title>Pseudoalteromonas ulvae TC14 Genome.</title>
        <authorList>
            <person name="Molmeret M."/>
        </authorList>
    </citation>
    <scope>NUCLEOTIDE SEQUENCE [LARGE SCALE GENOMIC DNA]</scope>
    <source>
        <strain evidence="1">TC14</strain>
    </source>
</reference>
<evidence type="ECO:0000313" key="2">
    <source>
        <dbReference type="Proteomes" id="UP000194841"/>
    </source>
</evidence>
<organism evidence="1 2">
    <name type="scientific">Pseudoalteromonas ulvae</name>
    <dbReference type="NCBI Taxonomy" id="107327"/>
    <lineage>
        <taxon>Bacteria</taxon>
        <taxon>Pseudomonadati</taxon>
        <taxon>Pseudomonadota</taxon>
        <taxon>Gammaproteobacteria</taxon>
        <taxon>Alteromonadales</taxon>
        <taxon>Pseudoalteromonadaceae</taxon>
        <taxon>Pseudoalteromonas</taxon>
    </lineage>
</organism>
<gene>
    <name evidence="1" type="ORF">B1199_09020</name>
</gene>
<protein>
    <submittedName>
        <fullName evidence="1">Uncharacterized protein</fullName>
    </submittedName>
</protein>
<sequence>MPNELMCIDTQRFRQFPTLLTHQDPKHVAQLFALKIGTPKVICYETQLKHSDAFDVLFGFKTSDNNINALIHYLSAQQCNERTSCFISLLEKLKTGDIYWPVKLYWLSFDWADNLYPVLPSFCLSTQHPAFNDEKLLKQVIQDVYRSVGEQYQYIVPRICAAGELNNLKHLGVTFARSQLRFKFTYKLTQAALFDLLDSLEWPGDIQQLTAFYHRFLQWLDEVQVSVSFQADLTSRIEIEFPWLSEQNHDLTDLFTEQLAQFFDISPECLRKVSAWYKNKRLDEAALYFKATLEYGQQPLLKVYYYHQVMPIHFFKL</sequence>
<evidence type="ECO:0000313" key="1">
    <source>
        <dbReference type="EMBL" id="OUL58458.1"/>
    </source>
</evidence>
<dbReference type="OrthoDB" id="6297725at2"/>
<dbReference type="AlphaFoldDB" id="A0A244CSA4"/>
<proteinExistence type="predicted"/>